<dbReference type="STRING" id="1391654.AKJ09_06762"/>
<keyword evidence="2" id="KW-0731">Sigma factor</keyword>
<organism evidence="6 7">
    <name type="scientific">Labilithrix luteola</name>
    <dbReference type="NCBI Taxonomy" id="1391654"/>
    <lineage>
        <taxon>Bacteria</taxon>
        <taxon>Pseudomonadati</taxon>
        <taxon>Myxococcota</taxon>
        <taxon>Polyangia</taxon>
        <taxon>Polyangiales</taxon>
        <taxon>Labilitrichaceae</taxon>
        <taxon>Labilithrix</taxon>
    </lineage>
</organism>
<dbReference type="InterPro" id="IPR036388">
    <property type="entry name" value="WH-like_DNA-bd_sf"/>
</dbReference>
<proteinExistence type="predicted"/>
<evidence type="ECO:0000313" key="7">
    <source>
        <dbReference type="Proteomes" id="UP000064967"/>
    </source>
</evidence>
<keyword evidence="1" id="KW-0805">Transcription regulation</keyword>
<dbReference type="Pfam" id="PF08281">
    <property type="entry name" value="Sigma70_r4_2"/>
    <property type="match status" value="1"/>
</dbReference>
<dbReference type="EMBL" id="CP012333">
    <property type="protein sequence ID" value="AKV00099.1"/>
    <property type="molecule type" value="Genomic_DNA"/>
</dbReference>
<dbReference type="InterPro" id="IPR039425">
    <property type="entry name" value="RNA_pol_sigma-70-like"/>
</dbReference>
<protein>
    <recommendedName>
        <fullName evidence="5">RNA polymerase sigma factor 70 region 4 type 2 domain-containing protein</fullName>
    </recommendedName>
</protein>
<name>A0A0K1Q2V1_9BACT</name>
<dbReference type="SUPFAM" id="SSF88659">
    <property type="entry name" value="Sigma3 and sigma4 domains of RNA polymerase sigma factors"/>
    <property type="match status" value="1"/>
</dbReference>
<dbReference type="NCBIfam" id="TIGR02937">
    <property type="entry name" value="sigma70-ECF"/>
    <property type="match status" value="1"/>
</dbReference>
<evidence type="ECO:0000256" key="1">
    <source>
        <dbReference type="ARBA" id="ARBA00023015"/>
    </source>
</evidence>
<accession>A0A0K1Q2V1</accession>
<dbReference type="Gene3D" id="1.10.10.10">
    <property type="entry name" value="Winged helix-like DNA-binding domain superfamily/Winged helix DNA-binding domain"/>
    <property type="match status" value="1"/>
</dbReference>
<dbReference type="GO" id="GO:0006352">
    <property type="term" value="P:DNA-templated transcription initiation"/>
    <property type="evidence" value="ECO:0007669"/>
    <property type="project" value="InterPro"/>
</dbReference>
<sequence length="146" mass="16791">MADDAAQELFFVALRKIEGVAPGRERAFLFGAAFRIATHLKRKDAREVSVDLSELDNELEETAASPDERLDDEKARTILYRLLSEIEERFRVVFVMYEIEGMTMQEISDVLEIPPGTVASRLRSARDDFSARLERYRACMRREEGT</sequence>
<dbReference type="GO" id="GO:0016987">
    <property type="term" value="F:sigma factor activity"/>
    <property type="evidence" value="ECO:0007669"/>
    <property type="project" value="UniProtKB-KW"/>
</dbReference>
<dbReference type="Proteomes" id="UP000064967">
    <property type="component" value="Chromosome"/>
</dbReference>
<evidence type="ECO:0000259" key="5">
    <source>
        <dbReference type="Pfam" id="PF08281"/>
    </source>
</evidence>
<keyword evidence="3" id="KW-0238">DNA-binding</keyword>
<keyword evidence="7" id="KW-1185">Reference proteome</keyword>
<dbReference type="PANTHER" id="PTHR43133:SF8">
    <property type="entry name" value="RNA POLYMERASE SIGMA FACTOR HI_1459-RELATED"/>
    <property type="match status" value="1"/>
</dbReference>
<evidence type="ECO:0000256" key="3">
    <source>
        <dbReference type="ARBA" id="ARBA00023125"/>
    </source>
</evidence>
<evidence type="ECO:0000256" key="4">
    <source>
        <dbReference type="ARBA" id="ARBA00023163"/>
    </source>
</evidence>
<feature type="domain" description="RNA polymerase sigma factor 70 region 4 type 2" evidence="5">
    <location>
        <begin position="78"/>
        <end position="126"/>
    </location>
</feature>
<evidence type="ECO:0000256" key="2">
    <source>
        <dbReference type="ARBA" id="ARBA00023082"/>
    </source>
</evidence>
<dbReference type="InterPro" id="IPR013324">
    <property type="entry name" value="RNA_pol_sigma_r3/r4-like"/>
</dbReference>
<dbReference type="GO" id="GO:0003677">
    <property type="term" value="F:DNA binding"/>
    <property type="evidence" value="ECO:0007669"/>
    <property type="project" value="UniProtKB-KW"/>
</dbReference>
<dbReference type="AlphaFoldDB" id="A0A0K1Q2V1"/>
<dbReference type="PANTHER" id="PTHR43133">
    <property type="entry name" value="RNA POLYMERASE ECF-TYPE SIGMA FACTO"/>
    <property type="match status" value="1"/>
</dbReference>
<dbReference type="KEGG" id="llu:AKJ09_06762"/>
<gene>
    <name evidence="6" type="ORF">AKJ09_06762</name>
</gene>
<dbReference type="InterPro" id="IPR014284">
    <property type="entry name" value="RNA_pol_sigma-70_dom"/>
</dbReference>
<reference evidence="6 7" key="1">
    <citation type="submission" date="2015-08" db="EMBL/GenBank/DDBJ databases">
        <authorList>
            <person name="Babu N.S."/>
            <person name="Beckwith C.J."/>
            <person name="Beseler K.G."/>
            <person name="Brison A."/>
            <person name="Carone J.V."/>
            <person name="Caskin T.P."/>
            <person name="Diamond M."/>
            <person name="Durham M.E."/>
            <person name="Foxe J.M."/>
            <person name="Go M."/>
            <person name="Henderson B.A."/>
            <person name="Jones I.B."/>
            <person name="McGettigan J.A."/>
            <person name="Micheletti S.J."/>
            <person name="Nasrallah M.E."/>
            <person name="Ortiz D."/>
            <person name="Piller C.R."/>
            <person name="Privatt S.R."/>
            <person name="Schneider S.L."/>
            <person name="Sharp S."/>
            <person name="Smith T.C."/>
            <person name="Stanton J.D."/>
            <person name="Ullery H.E."/>
            <person name="Wilson R.J."/>
            <person name="Serrano M.G."/>
            <person name="Buck G."/>
            <person name="Lee V."/>
            <person name="Wang Y."/>
            <person name="Carvalho R."/>
            <person name="Voegtly L."/>
            <person name="Shi R."/>
            <person name="Duckworth R."/>
            <person name="Johnson A."/>
            <person name="Loviza R."/>
            <person name="Walstead R."/>
            <person name="Shah Z."/>
            <person name="Kiflezghi M."/>
            <person name="Wade K."/>
            <person name="Ball S.L."/>
            <person name="Bradley K.W."/>
            <person name="Asai D.J."/>
            <person name="Bowman C.A."/>
            <person name="Russell D.A."/>
            <person name="Pope W.H."/>
            <person name="Jacobs-Sera D."/>
            <person name="Hendrix R.W."/>
            <person name="Hatfull G.F."/>
        </authorList>
    </citation>
    <scope>NUCLEOTIDE SEQUENCE [LARGE SCALE GENOMIC DNA]</scope>
    <source>
        <strain evidence="6 7">DSM 27648</strain>
    </source>
</reference>
<keyword evidence="4" id="KW-0804">Transcription</keyword>
<evidence type="ECO:0000313" key="6">
    <source>
        <dbReference type="EMBL" id="AKV00099.1"/>
    </source>
</evidence>
<dbReference type="InterPro" id="IPR013249">
    <property type="entry name" value="RNA_pol_sigma70_r4_t2"/>
</dbReference>